<evidence type="ECO:0000256" key="4">
    <source>
        <dbReference type="ARBA" id="ARBA00022729"/>
    </source>
</evidence>
<dbReference type="InterPro" id="IPR049883">
    <property type="entry name" value="NOTCH1_EGF-like"/>
</dbReference>
<feature type="chain" id="PRO_5045625448" evidence="10">
    <location>
        <begin position="20"/>
        <end position="445"/>
    </location>
</feature>
<keyword evidence="8" id="KW-1015">Disulfide bond</keyword>
<feature type="domain" description="EGF-like calcium-binding" evidence="11">
    <location>
        <begin position="135"/>
        <end position="175"/>
    </location>
</feature>
<organism evidence="13 14">
    <name type="scientific">Nicrophorus vespilloides</name>
    <name type="common">Boreal carrion beetle</name>
    <dbReference type="NCBI Taxonomy" id="110193"/>
    <lineage>
        <taxon>Eukaryota</taxon>
        <taxon>Metazoa</taxon>
        <taxon>Ecdysozoa</taxon>
        <taxon>Arthropoda</taxon>
        <taxon>Hexapoda</taxon>
        <taxon>Insecta</taxon>
        <taxon>Pterygota</taxon>
        <taxon>Neoptera</taxon>
        <taxon>Endopterygota</taxon>
        <taxon>Coleoptera</taxon>
        <taxon>Polyphaga</taxon>
        <taxon>Staphyliniformia</taxon>
        <taxon>Silphidae</taxon>
        <taxon>Nicrophorinae</taxon>
        <taxon>Nicrophorus</taxon>
    </lineage>
</organism>
<comment type="subcellular location">
    <subcellularLocation>
        <location evidence="1">Membrane</location>
        <topology evidence="1">Single-pass type I membrane protein</topology>
    </subcellularLocation>
</comment>
<dbReference type="InterPro" id="IPR051505">
    <property type="entry name" value="C-type_lectin_domain"/>
</dbReference>
<evidence type="ECO:0000256" key="3">
    <source>
        <dbReference type="ARBA" id="ARBA00022692"/>
    </source>
</evidence>
<feature type="domain" description="EGF-like" evidence="12">
    <location>
        <begin position="138"/>
        <end position="175"/>
    </location>
</feature>
<dbReference type="Gene3D" id="2.10.25.10">
    <property type="entry name" value="Laminin"/>
    <property type="match status" value="2"/>
</dbReference>
<proteinExistence type="predicted"/>
<keyword evidence="3" id="KW-0812">Transmembrane</keyword>
<feature type="domain" description="EGF-like" evidence="12">
    <location>
        <begin position="93"/>
        <end position="134"/>
    </location>
</feature>
<keyword evidence="7" id="KW-0472">Membrane</keyword>
<evidence type="ECO:0000313" key="14">
    <source>
        <dbReference type="RefSeq" id="XP_017780601.1"/>
    </source>
</evidence>
<dbReference type="PROSITE" id="PS01187">
    <property type="entry name" value="EGF_CA"/>
    <property type="match status" value="1"/>
</dbReference>
<keyword evidence="2" id="KW-0245">EGF-like domain</keyword>
<keyword evidence="6" id="KW-1133">Transmembrane helix</keyword>
<evidence type="ECO:0000256" key="1">
    <source>
        <dbReference type="ARBA" id="ARBA00004479"/>
    </source>
</evidence>
<evidence type="ECO:0000256" key="2">
    <source>
        <dbReference type="ARBA" id="ARBA00022536"/>
    </source>
</evidence>
<evidence type="ECO:0000259" key="11">
    <source>
        <dbReference type="SMART" id="SM00179"/>
    </source>
</evidence>
<evidence type="ECO:0000256" key="8">
    <source>
        <dbReference type="ARBA" id="ARBA00023157"/>
    </source>
</evidence>
<evidence type="ECO:0000256" key="10">
    <source>
        <dbReference type="SAM" id="SignalP"/>
    </source>
</evidence>
<gene>
    <name evidence="14" type="primary">LOC108565575</name>
</gene>
<dbReference type="Pfam" id="PF07645">
    <property type="entry name" value="EGF_CA"/>
    <property type="match status" value="1"/>
</dbReference>
<dbReference type="SUPFAM" id="SSF57196">
    <property type="entry name" value="EGF/Laminin"/>
    <property type="match status" value="2"/>
</dbReference>
<sequence>MNGFALIVFISLVPSSVICEDSSSFEDGYYLDSLIEETAFAVGSDTLECPSNNVITTRYKCKMHGEWVDCTRKHCCPNYIFIAGKCVSKDEDPCTMGQCEQQCTIYMQRVICSCYDGYKFSPENQRKGERPFCIDVDECSEGISDCEHECLNEVGGYRCGCREGHVLRSDNRTCKPDATITYQTDGLQELAAFRDRCFANCDTVQKLHDKMKVLQEKVSALSTAIRLSSFASGPPGPSGPSGPPGPPGPRGFPGPEGSGVAQGNTQDYTYSILDAFVPLPGDENAQCRCKRGAQGNTGAPGLRGPQGLQGERGPRGLKGDKGSFDFLLLLMADVRHDIVNLQNKVFESGNKPAGFDFEAALEKKRLKGKNKLLQQYRTLQAYTNPAVVANLNATTTTTEPTTAAVPETTTEKYLIEEFKDATNTLGPADDYDYEFSGELTDEDYI</sequence>
<evidence type="ECO:0000256" key="6">
    <source>
        <dbReference type="ARBA" id="ARBA00022989"/>
    </source>
</evidence>
<accession>A0ABM1N1A1</accession>
<feature type="region of interest" description="Disordered" evidence="9">
    <location>
        <begin position="291"/>
        <end position="317"/>
    </location>
</feature>
<dbReference type="InterPro" id="IPR018097">
    <property type="entry name" value="EGF_Ca-bd_CS"/>
</dbReference>
<evidence type="ECO:0000259" key="12">
    <source>
        <dbReference type="SMART" id="SM00181"/>
    </source>
</evidence>
<dbReference type="SMART" id="SM00181">
    <property type="entry name" value="EGF"/>
    <property type="match status" value="2"/>
</dbReference>
<reference evidence="14" key="1">
    <citation type="submission" date="2025-08" db="UniProtKB">
        <authorList>
            <consortium name="RefSeq"/>
        </authorList>
    </citation>
    <scope>IDENTIFICATION</scope>
    <source>
        <tissue evidence="14">Whole Larva</tissue>
    </source>
</reference>
<dbReference type="InterPro" id="IPR001881">
    <property type="entry name" value="EGF-like_Ca-bd_dom"/>
</dbReference>
<evidence type="ECO:0000256" key="7">
    <source>
        <dbReference type="ARBA" id="ARBA00023136"/>
    </source>
</evidence>
<dbReference type="SMART" id="SM00179">
    <property type="entry name" value="EGF_CA"/>
    <property type="match status" value="1"/>
</dbReference>
<feature type="signal peptide" evidence="10">
    <location>
        <begin position="1"/>
        <end position="19"/>
    </location>
</feature>
<dbReference type="Proteomes" id="UP000695000">
    <property type="component" value="Unplaced"/>
</dbReference>
<dbReference type="RefSeq" id="XP_017780601.1">
    <property type="nucleotide sequence ID" value="XM_017925112.1"/>
</dbReference>
<evidence type="ECO:0000256" key="9">
    <source>
        <dbReference type="SAM" id="MobiDB-lite"/>
    </source>
</evidence>
<dbReference type="PANTHER" id="PTHR14789:SF1">
    <property type="entry name" value="CHONDROLECTIN"/>
    <property type="match status" value="1"/>
</dbReference>
<protein>
    <submittedName>
        <fullName evidence="14">Collagen and calcium-binding EGF domain-containing protein 1-like</fullName>
    </submittedName>
</protein>
<dbReference type="InterPro" id="IPR000742">
    <property type="entry name" value="EGF"/>
</dbReference>
<feature type="region of interest" description="Disordered" evidence="9">
    <location>
        <begin position="229"/>
        <end position="264"/>
    </location>
</feature>
<evidence type="ECO:0000256" key="5">
    <source>
        <dbReference type="ARBA" id="ARBA00022734"/>
    </source>
</evidence>
<dbReference type="GeneID" id="108565575"/>
<feature type="compositionally biased region" description="Pro residues" evidence="9">
    <location>
        <begin position="234"/>
        <end position="252"/>
    </location>
</feature>
<evidence type="ECO:0000313" key="13">
    <source>
        <dbReference type="Proteomes" id="UP000695000"/>
    </source>
</evidence>
<keyword evidence="13" id="KW-1185">Reference proteome</keyword>
<keyword evidence="5" id="KW-0430">Lectin</keyword>
<dbReference type="PANTHER" id="PTHR14789">
    <property type="entry name" value="CHONDROLECTIN VARIANT CHODLFDELTAE"/>
    <property type="match status" value="1"/>
</dbReference>
<dbReference type="Gene3D" id="1.20.5.320">
    <property type="entry name" value="6-Phosphogluconate Dehydrogenase, domain 3"/>
    <property type="match status" value="2"/>
</dbReference>
<name>A0ABM1N1A1_NICVS</name>
<keyword evidence="4 10" id="KW-0732">Signal</keyword>